<gene>
    <name evidence="1" type="ORF">ARMGADRAFT_1167607</name>
</gene>
<sequence length="281" mass="31147">MLNFALINLPEGHRCDTIVEGVRKIVVQDMIDGSSSCGLLTHPSSESLPEISHNQRTYALYPWISRTALPDPGLLPTSQDLPFSHASARKDLPWANTLPTDMDAPIEKLENTDVLVGPPHLRIRLFWFTTDSPINVCFMKVVHHLAVEVARTYGHDDGKLTQARDDLVAVLKASRAQWNVIIGRHIFPVAHADPVRPIVPQKRPADPQSSNSVVERTRMISDGQPGILFLTTVSVPALQVGAADMNLQLRAMAQRVEEVARDAGVQNRTPVIKMQVIFKNE</sequence>
<dbReference type="AlphaFoldDB" id="A0A2H3DCY8"/>
<dbReference type="OrthoDB" id="2844587at2759"/>
<dbReference type="EMBL" id="KZ293669">
    <property type="protein sequence ID" value="PBK89292.1"/>
    <property type="molecule type" value="Genomic_DNA"/>
</dbReference>
<evidence type="ECO:0000313" key="1">
    <source>
        <dbReference type="EMBL" id="PBK89292.1"/>
    </source>
</evidence>
<protein>
    <submittedName>
        <fullName evidence="1">Uncharacterized protein</fullName>
    </submittedName>
</protein>
<proteinExistence type="predicted"/>
<accession>A0A2H3DCY8</accession>
<keyword evidence="2" id="KW-1185">Reference proteome</keyword>
<organism evidence="1 2">
    <name type="scientific">Armillaria gallica</name>
    <name type="common">Bulbous honey fungus</name>
    <name type="synonym">Armillaria bulbosa</name>
    <dbReference type="NCBI Taxonomy" id="47427"/>
    <lineage>
        <taxon>Eukaryota</taxon>
        <taxon>Fungi</taxon>
        <taxon>Dikarya</taxon>
        <taxon>Basidiomycota</taxon>
        <taxon>Agaricomycotina</taxon>
        <taxon>Agaricomycetes</taxon>
        <taxon>Agaricomycetidae</taxon>
        <taxon>Agaricales</taxon>
        <taxon>Marasmiineae</taxon>
        <taxon>Physalacriaceae</taxon>
        <taxon>Armillaria</taxon>
    </lineage>
</organism>
<dbReference type="Proteomes" id="UP000217790">
    <property type="component" value="Unassembled WGS sequence"/>
</dbReference>
<dbReference type="InParanoid" id="A0A2H3DCY8"/>
<reference evidence="2" key="1">
    <citation type="journal article" date="2017" name="Nat. Ecol. Evol.">
        <title>Genome expansion and lineage-specific genetic innovations in the forest pathogenic fungi Armillaria.</title>
        <authorList>
            <person name="Sipos G."/>
            <person name="Prasanna A.N."/>
            <person name="Walter M.C."/>
            <person name="O'Connor E."/>
            <person name="Balint B."/>
            <person name="Krizsan K."/>
            <person name="Kiss B."/>
            <person name="Hess J."/>
            <person name="Varga T."/>
            <person name="Slot J."/>
            <person name="Riley R."/>
            <person name="Boka B."/>
            <person name="Rigling D."/>
            <person name="Barry K."/>
            <person name="Lee J."/>
            <person name="Mihaltcheva S."/>
            <person name="LaButti K."/>
            <person name="Lipzen A."/>
            <person name="Waldron R."/>
            <person name="Moloney N.M."/>
            <person name="Sperisen C."/>
            <person name="Kredics L."/>
            <person name="Vagvoelgyi C."/>
            <person name="Patrignani A."/>
            <person name="Fitzpatrick D."/>
            <person name="Nagy I."/>
            <person name="Doyle S."/>
            <person name="Anderson J.B."/>
            <person name="Grigoriev I.V."/>
            <person name="Gueldener U."/>
            <person name="Muensterkoetter M."/>
            <person name="Nagy L.G."/>
        </authorList>
    </citation>
    <scope>NUCLEOTIDE SEQUENCE [LARGE SCALE GENOMIC DNA]</scope>
    <source>
        <strain evidence="2">Ar21-2</strain>
    </source>
</reference>
<evidence type="ECO:0000313" key="2">
    <source>
        <dbReference type="Proteomes" id="UP000217790"/>
    </source>
</evidence>
<dbReference type="OMA" id="DSPINVC"/>
<name>A0A2H3DCY8_ARMGA</name>